<dbReference type="InterPro" id="IPR049278">
    <property type="entry name" value="MS_channel_C"/>
</dbReference>
<keyword evidence="7 10" id="KW-0472">Membrane</keyword>
<feature type="transmembrane region" description="Helical" evidence="10">
    <location>
        <begin position="645"/>
        <end position="664"/>
    </location>
</feature>
<dbReference type="NCBIfam" id="NF008438">
    <property type="entry name" value="PRK11281.1"/>
    <property type="match status" value="1"/>
</dbReference>
<organism evidence="16 17">
    <name type="scientific">Halomonas nitroreducens</name>
    <dbReference type="NCBI Taxonomy" id="447425"/>
    <lineage>
        <taxon>Bacteria</taxon>
        <taxon>Pseudomonadati</taxon>
        <taxon>Pseudomonadota</taxon>
        <taxon>Gammaproteobacteria</taxon>
        <taxon>Oceanospirillales</taxon>
        <taxon>Halomonadaceae</taxon>
        <taxon>Halomonas</taxon>
    </lineage>
</organism>
<evidence type="ECO:0000259" key="12">
    <source>
        <dbReference type="Pfam" id="PF12794"/>
    </source>
</evidence>
<evidence type="ECO:0000259" key="14">
    <source>
        <dbReference type="Pfam" id="PF21082"/>
    </source>
</evidence>
<feature type="domain" description="Mechanosensitive ion channel MscS C-terminal" evidence="14">
    <location>
        <begin position="1022"/>
        <end position="1104"/>
    </location>
</feature>
<dbReference type="PROSITE" id="PS01246">
    <property type="entry name" value="UPF0003"/>
    <property type="match status" value="1"/>
</dbReference>
<dbReference type="FunFam" id="1.10.287.1260:FF:000002">
    <property type="entry name" value="Potassium efflux system KefA"/>
    <property type="match status" value="1"/>
</dbReference>
<dbReference type="Pfam" id="PF21082">
    <property type="entry name" value="MS_channel_3rd"/>
    <property type="match status" value="1"/>
</dbReference>
<feature type="transmembrane region" description="Helical" evidence="10">
    <location>
        <begin position="28"/>
        <end position="49"/>
    </location>
</feature>
<dbReference type="InterPro" id="IPR049142">
    <property type="entry name" value="MS_channel_1st"/>
</dbReference>
<feature type="coiled-coil region" evidence="8">
    <location>
        <begin position="379"/>
        <end position="420"/>
    </location>
</feature>
<evidence type="ECO:0000256" key="4">
    <source>
        <dbReference type="ARBA" id="ARBA00022692"/>
    </source>
</evidence>
<dbReference type="InterPro" id="IPR011066">
    <property type="entry name" value="MscS_channel_C_sf"/>
</dbReference>
<feature type="transmembrane region" description="Helical" evidence="10">
    <location>
        <begin position="569"/>
        <end position="590"/>
    </location>
</feature>
<dbReference type="Pfam" id="PF12795">
    <property type="entry name" value="MscS_porin"/>
    <property type="match status" value="1"/>
</dbReference>
<dbReference type="InterPro" id="IPR011014">
    <property type="entry name" value="MscS_channel_TM-2"/>
</dbReference>
<feature type="transmembrane region" description="Helical" evidence="10">
    <location>
        <begin position="602"/>
        <end position="624"/>
    </location>
</feature>
<proteinExistence type="inferred from homology"/>
<feature type="domain" description="Mechanosensitive ion channel transmembrane helices 2/3" evidence="15">
    <location>
        <begin position="906"/>
        <end position="946"/>
    </location>
</feature>
<dbReference type="AlphaFoldDB" id="A0A431UZL3"/>
<evidence type="ECO:0000256" key="5">
    <source>
        <dbReference type="ARBA" id="ARBA00022729"/>
    </source>
</evidence>
<dbReference type="SUPFAM" id="SSF82861">
    <property type="entry name" value="Mechanosensitive channel protein MscS (YggB), transmembrane region"/>
    <property type="match status" value="1"/>
</dbReference>
<feature type="transmembrane region" description="Helical" evidence="10">
    <location>
        <begin position="814"/>
        <end position="838"/>
    </location>
</feature>
<dbReference type="Gene3D" id="1.10.287.1260">
    <property type="match status" value="1"/>
</dbReference>
<dbReference type="Pfam" id="PF00924">
    <property type="entry name" value="MS_channel_2nd"/>
    <property type="match status" value="1"/>
</dbReference>
<dbReference type="InterPro" id="IPR023408">
    <property type="entry name" value="MscS_beta-dom_sf"/>
</dbReference>
<feature type="domain" description="Mechanosensitive ion channel inner membrane" evidence="12">
    <location>
        <begin position="525"/>
        <end position="843"/>
    </location>
</feature>
<evidence type="ECO:0000313" key="17">
    <source>
        <dbReference type="Proteomes" id="UP000267400"/>
    </source>
</evidence>
<evidence type="ECO:0000256" key="7">
    <source>
        <dbReference type="ARBA" id="ARBA00023136"/>
    </source>
</evidence>
<dbReference type="Gene3D" id="3.30.70.100">
    <property type="match status" value="1"/>
</dbReference>
<evidence type="ECO:0000256" key="8">
    <source>
        <dbReference type="SAM" id="Coils"/>
    </source>
</evidence>
<dbReference type="GO" id="GO:0008381">
    <property type="term" value="F:mechanosensitive monoatomic ion channel activity"/>
    <property type="evidence" value="ECO:0007669"/>
    <property type="project" value="UniProtKB-ARBA"/>
</dbReference>
<evidence type="ECO:0000259" key="11">
    <source>
        <dbReference type="Pfam" id="PF00924"/>
    </source>
</evidence>
<feature type="transmembrane region" description="Helical" evidence="10">
    <location>
        <begin position="522"/>
        <end position="540"/>
    </location>
</feature>
<reference evidence="16 17" key="1">
    <citation type="submission" date="2018-12" db="EMBL/GenBank/DDBJ databases">
        <authorList>
            <person name="Yu L."/>
        </authorList>
    </citation>
    <scope>NUCLEOTIDE SEQUENCE [LARGE SCALE GENOMIC DNA]</scope>
    <source>
        <strain evidence="16 17">11S</strain>
    </source>
</reference>
<comment type="similarity">
    <text evidence="2">Belongs to the MscS (TC 1.A.23) family.</text>
</comment>
<dbReference type="OrthoDB" id="9799209at2"/>
<keyword evidence="17" id="KW-1185">Reference proteome</keyword>
<dbReference type="InterPro" id="IPR010920">
    <property type="entry name" value="LSM_dom_sf"/>
</dbReference>
<dbReference type="Pfam" id="PF21088">
    <property type="entry name" value="MS_channel_1st"/>
    <property type="match status" value="1"/>
</dbReference>
<sequence>MPRIPGIAHGSAFDEVPLIALPRALRPLVFHIVCLLLVAVIAGLASGLAQGQGEARSLPDQETLQERLSALTPEEGQSVDEAAARDIDALRAAIEGLEELEAVKTQLADLEARVDQAPVELRELQRALASAPEEAPSASLEELESLELSELENRLAEASDTLQDAQDRLAEVETRLLGTQTLPERAQQAITEATRRIEEHRAEREKLAARGVAEEDPRRVQLRIEQALAEQRLKLHQRELATNSRLRELAQQRRELLRRRVASQEAHVLTLQRQLDSKRREKSEQAIARAVRDEPEGVAQHPLIVEAQQANRELSLELLRVTSRANDLVRQSQEVRRQLDRVRQLQRGLSEHVEAIRGSTLLSRILREQRRALPQVEVRSGLKDEIADLRLKQFELERQREQLKDAEELARERLADAEAEASPALVEPLEQLLQARRELLDQLEPTYGEMLSAAIELQLSQQQLLETSRSLRDTINEQLFWVANAQPLDLTWLKRLPSHLVDEWREGEWRQALPRHWTLPDAGALLASPVLLLAGVLLALRRPIRRRLKRLYDEVGHLRADSQGHTPQALALNLMLALPGPLCLVTLGLVMTLGGQGIAVGVGWALLQLSLTWAVIAWARRLLVPEGVATRHFYWPAGYATRLRWWLLWLAVALVPVLMVGTLARDAEINLNHRPLAMTLLLAGLIGMSVSLAKLIFAHTPFFGVKLFRLVLGLLMALVPVVLGGLVVYGYAYTALSLLGRFVITLYLLGVWILLEAAVVRGLAVAARRLAYRRAVARRRALAQENGDHGADVVEEPPLDMQQVNQQSLRLSKLILMIGFLLVIYFVWSDLLTVLGYLDQVMLLGGEGQEGADLVGGAVSVGDVIVALLVVALTLIMARNLPGLLEVMVLSRLNLQQGSAYAISSLLSYTIVGTGVVMALGTLGVSWSKLQWLVAALGVGLGFGLQEIFANFISGLIILFERPVRIGDTITLGNLTGTVNRIRIRATTVTDFDRKEIIIPNKTFVTDQLINWSLSDSITRVILTYGLAYGSDYRLAQRLLYQVAEDNPRVLDDPEPQVLFMAYGESRLEFELRIFVNSLGDRLYATDEINGRIGELFAEHGLEIAFNQLDVWLHRADGAKARVQGGRVQAEPPANPPPGAQGDPGDVGDAGGDGGR</sequence>
<feature type="domain" description="Mechanosensitive ion channel MscS porin" evidence="13">
    <location>
        <begin position="79"/>
        <end position="304"/>
    </location>
</feature>
<keyword evidence="3" id="KW-1003">Cell membrane</keyword>
<dbReference type="InterPro" id="IPR052702">
    <property type="entry name" value="MscS-like_channel"/>
</dbReference>
<feature type="transmembrane region" description="Helical" evidence="10">
    <location>
        <begin position="899"/>
        <end position="920"/>
    </location>
</feature>
<dbReference type="GO" id="GO:0009992">
    <property type="term" value="P:intracellular water homeostasis"/>
    <property type="evidence" value="ECO:0007669"/>
    <property type="project" value="TreeGrafter"/>
</dbReference>
<evidence type="ECO:0000256" key="6">
    <source>
        <dbReference type="ARBA" id="ARBA00022989"/>
    </source>
</evidence>
<feature type="transmembrane region" description="Helical" evidence="10">
    <location>
        <begin position="676"/>
        <end position="698"/>
    </location>
</feature>
<feature type="region of interest" description="Disordered" evidence="9">
    <location>
        <begin position="1123"/>
        <end position="1156"/>
    </location>
</feature>
<feature type="transmembrane region" description="Helical" evidence="10">
    <location>
        <begin position="710"/>
        <end position="732"/>
    </location>
</feature>
<dbReference type="PANTHER" id="PTHR30347">
    <property type="entry name" value="POTASSIUM CHANNEL RELATED"/>
    <property type="match status" value="1"/>
</dbReference>
<dbReference type="PANTHER" id="PTHR30347:SF1">
    <property type="entry name" value="MECHANOSENSITIVE CHANNEL MSCK"/>
    <property type="match status" value="1"/>
</dbReference>
<comment type="subcellular location">
    <subcellularLocation>
        <location evidence="1">Cell membrane</location>
        <topology evidence="1">Multi-pass membrane protein</topology>
    </subcellularLocation>
</comment>
<keyword evidence="8" id="KW-0175">Coiled coil</keyword>
<dbReference type="Proteomes" id="UP000267400">
    <property type="component" value="Unassembled WGS sequence"/>
</dbReference>
<evidence type="ECO:0000256" key="1">
    <source>
        <dbReference type="ARBA" id="ARBA00004651"/>
    </source>
</evidence>
<dbReference type="GO" id="GO:0005886">
    <property type="term" value="C:plasma membrane"/>
    <property type="evidence" value="ECO:0007669"/>
    <property type="project" value="UniProtKB-SubCell"/>
</dbReference>
<feature type="transmembrane region" description="Helical" evidence="10">
    <location>
        <begin position="858"/>
        <end position="878"/>
    </location>
</feature>
<evidence type="ECO:0000256" key="10">
    <source>
        <dbReference type="SAM" id="Phobius"/>
    </source>
</evidence>
<dbReference type="InterPro" id="IPR006686">
    <property type="entry name" value="MscS_channel_CS"/>
</dbReference>
<keyword evidence="4 10" id="KW-0812">Transmembrane</keyword>
<feature type="coiled-coil region" evidence="8">
    <location>
        <begin position="80"/>
        <end position="267"/>
    </location>
</feature>
<keyword evidence="6 10" id="KW-1133">Transmembrane helix</keyword>
<evidence type="ECO:0000256" key="9">
    <source>
        <dbReference type="SAM" id="MobiDB-lite"/>
    </source>
</evidence>
<dbReference type="SUPFAM" id="SSF50182">
    <property type="entry name" value="Sm-like ribonucleoproteins"/>
    <property type="match status" value="1"/>
</dbReference>
<evidence type="ECO:0000313" key="16">
    <source>
        <dbReference type="EMBL" id="RTQ99651.1"/>
    </source>
</evidence>
<accession>A0A431UZL3</accession>
<gene>
    <name evidence="16" type="primary">mscK</name>
    <name evidence="16" type="ORF">EKG36_17455</name>
</gene>
<dbReference type="InterPro" id="IPR024393">
    <property type="entry name" value="MscS_porin"/>
</dbReference>
<dbReference type="InterPro" id="IPR006685">
    <property type="entry name" value="MscS_channel_2nd"/>
</dbReference>
<protein>
    <submittedName>
        <fullName evidence="16">Mechanosensitive channel MscK</fullName>
    </submittedName>
</protein>
<feature type="transmembrane region" description="Helical" evidence="10">
    <location>
        <begin position="932"/>
        <end position="960"/>
    </location>
</feature>
<keyword evidence="5" id="KW-0732">Signal</keyword>
<comment type="caution">
    <text evidence="16">The sequence shown here is derived from an EMBL/GenBank/DDBJ whole genome shotgun (WGS) entry which is preliminary data.</text>
</comment>
<dbReference type="EMBL" id="RXNS01000019">
    <property type="protein sequence ID" value="RTQ99651.1"/>
    <property type="molecule type" value="Genomic_DNA"/>
</dbReference>
<evidence type="ECO:0000256" key="3">
    <source>
        <dbReference type="ARBA" id="ARBA00022475"/>
    </source>
</evidence>
<dbReference type="Pfam" id="PF12794">
    <property type="entry name" value="MscS_TM"/>
    <property type="match status" value="1"/>
</dbReference>
<feature type="transmembrane region" description="Helical" evidence="10">
    <location>
        <begin position="744"/>
        <end position="764"/>
    </location>
</feature>
<feature type="domain" description="Mechanosensitive ion channel MscS" evidence="11">
    <location>
        <begin position="948"/>
        <end position="1013"/>
    </location>
</feature>
<dbReference type="SUPFAM" id="SSF82689">
    <property type="entry name" value="Mechanosensitive channel protein MscS (YggB), C-terminal domain"/>
    <property type="match status" value="1"/>
</dbReference>
<evidence type="ECO:0000259" key="13">
    <source>
        <dbReference type="Pfam" id="PF12795"/>
    </source>
</evidence>
<evidence type="ECO:0000256" key="2">
    <source>
        <dbReference type="ARBA" id="ARBA00008017"/>
    </source>
</evidence>
<dbReference type="Gene3D" id="2.30.30.60">
    <property type="match status" value="1"/>
</dbReference>
<dbReference type="InterPro" id="IPR025692">
    <property type="entry name" value="MscS_IM_dom1"/>
</dbReference>
<name>A0A431UZL3_9GAMM</name>
<dbReference type="RefSeq" id="WP_126486432.1">
    <property type="nucleotide sequence ID" value="NZ_RXNS01000019.1"/>
</dbReference>
<evidence type="ECO:0000259" key="15">
    <source>
        <dbReference type="Pfam" id="PF21088"/>
    </source>
</evidence>